<proteinExistence type="inferred from homology"/>
<accession>A0A841MWW7</accession>
<organism evidence="3 4">
    <name type="scientific">Algoriphagus iocasae</name>
    <dbReference type="NCBI Taxonomy" id="1836499"/>
    <lineage>
        <taxon>Bacteria</taxon>
        <taxon>Pseudomonadati</taxon>
        <taxon>Bacteroidota</taxon>
        <taxon>Cytophagia</taxon>
        <taxon>Cytophagales</taxon>
        <taxon>Cyclobacteriaceae</taxon>
        <taxon>Algoriphagus</taxon>
    </lineage>
</organism>
<dbReference type="Proteomes" id="UP000588604">
    <property type="component" value="Unassembled WGS sequence"/>
</dbReference>
<dbReference type="AlphaFoldDB" id="A0A841MWW7"/>
<evidence type="ECO:0000313" key="4">
    <source>
        <dbReference type="Proteomes" id="UP000588604"/>
    </source>
</evidence>
<dbReference type="PANTHER" id="PTHR47505:SF1">
    <property type="entry name" value="DNA UTILIZATION PROTEIN YHGH"/>
    <property type="match status" value="1"/>
</dbReference>
<dbReference type="CDD" id="cd06223">
    <property type="entry name" value="PRTases_typeI"/>
    <property type="match status" value="1"/>
</dbReference>
<dbReference type="PANTHER" id="PTHR47505">
    <property type="entry name" value="DNA UTILIZATION PROTEIN YHGH"/>
    <property type="match status" value="1"/>
</dbReference>
<comment type="similarity">
    <text evidence="1">Belongs to the ComF/GntX family.</text>
</comment>
<evidence type="ECO:0000259" key="2">
    <source>
        <dbReference type="Pfam" id="PF00156"/>
    </source>
</evidence>
<evidence type="ECO:0000256" key="1">
    <source>
        <dbReference type="ARBA" id="ARBA00008007"/>
    </source>
</evidence>
<keyword evidence="4" id="KW-1185">Reference proteome</keyword>
<evidence type="ECO:0000313" key="3">
    <source>
        <dbReference type="EMBL" id="MBB6326501.1"/>
    </source>
</evidence>
<comment type="caution">
    <text evidence="3">The sequence shown here is derived from an EMBL/GenBank/DDBJ whole genome shotgun (WGS) entry which is preliminary data.</text>
</comment>
<gene>
    <name evidence="3" type="ORF">FHS59_002129</name>
</gene>
<reference evidence="3 4" key="1">
    <citation type="submission" date="2020-08" db="EMBL/GenBank/DDBJ databases">
        <title>Genomic Encyclopedia of Type Strains, Phase IV (KMG-IV): sequencing the most valuable type-strain genomes for metagenomic binning, comparative biology and taxonomic classification.</title>
        <authorList>
            <person name="Goeker M."/>
        </authorList>
    </citation>
    <scope>NUCLEOTIDE SEQUENCE [LARGE SCALE GENOMIC DNA]</scope>
    <source>
        <strain evidence="3 4">DSM 102044</strain>
    </source>
</reference>
<dbReference type="EMBL" id="JACIJO010000002">
    <property type="protein sequence ID" value="MBB6326501.1"/>
    <property type="molecule type" value="Genomic_DNA"/>
</dbReference>
<dbReference type="Pfam" id="PF00156">
    <property type="entry name" value="Pribosyltran"/>
    <property type="match status" value="1"/>
</dbReference>
<dbReference type="SUPFAM" id="SSF53271">
    <property type="entry name" value="PRTase-like"/>
    <property type="match status" value="1"/>
</dbReference>
<protein>
    <submittedName>
        <fullName evidence="3">ComF family protein</fullName>
    </submittedName>
</protein>
<dbReference type="InterPro" id="IPR051910">
    <property type="entry name" value="ComF/GntX_DNA_util-trans"/>
</dbReference>
<sequence length="183" mass="20396">MPTENDLTDKIKGLSNVGMAMSFLRFTSGGKSQKILHRLKYRNKPEIAEKLGKLYAQDLIEANFKNCWDLIVPVPLHPVKLLRRGYNQSEQFAKGLSEGLEVDYENALERKKFTETQTKKSRLQRMENVEDVFQISAEHSVANLRILLVDDVITTGATLCSCANVLLANGAKTVDLASIAAGK</sequence>
<feature type="domain" description="Phosphoribosyltransferase" evidence="2">
    <location>
        <begin position="89"/>
        <end position="181"/>
    </location>
</feature>
<dbReference type="Gene3D" id="3.40.50.2020">
    <property type="match status" value="1"/>
</dbReference>
<name>A0A841MWW7_9BACT</name>
<dbReference type="InterPro" id="IPR000836">
    <property type="entry name" value="PRTase_dom"/>
</dbReference>
<dbReference type="InterPro" id="IPR029057">
    <property type="entry name" value="PRTase-like"/>
</dbReference>